<evidence type="ECO:0000256" key="5">
    <source>
        <dbReference type="ARBA" id="ARBA00023015"/>
    </source>
</evidence>
<dbReference type="PANTHER" id="PTHR46577">
    <property type="entry name" value="HTH-TYPE TRANSCRIPTIONAL REGULATORY PROTEIN GABR"/>
    <property type="match status" value="1"/>
</dbReference>
<dbReference type="EMBL" id="JADEWZ010000001">
    <property type="protein sequence ID" value="MBE9114343.1"/>
    <property type="molecule type" value="Genomic_DNA"/>
</dbReference>
<evidence type="ECO:0000313" key="9">
    <source>
        <dbReference type="EMBL" id="MBE9114343.1"/>
    </source>
</evidence>
<keyword evidence="4" id="KW-0663">Pyridoxal phosphate</keyword>
<evidence type="ECO:0000256" key="6">
    <source>
        <dbReference type="ARBA" id="ARBA00023125"/>
    </source>
</evidence>
<sequence length="487" mass="53910">MNVKLLEKSEDCSLYEQVAERIEMLIAEGTLQPGDRLPSVRKLHKQLCVSISTVLEAYRLLEDRGMIRARPQSGYYVKETPATAPDEPSLSNPPWQVCPVDTSLAFRVQKMMRDREIVKLGAAVPSPELFPLATLNRLMGQVARAQPEVVHSYDAPPGCEALRHQVAKRLMDAGCSVTPEAIVTTNGTTEAMYLSLQAVTQPGDTIAIESPTYYGLMDILETLRLKALELPTHPREGISLNHLETALSQGKVTACALVSNFSNPLGSCMSDEKKKQLVELLNRYNVPLVEDDVYGELYFSGSRPKAIKAFDTEGRVLYCASISKTLSPGLRVGWSIPGRYQGKVEQLKMVTNITTAIAPQLTVAAFLANGGYDRHLRRLRQAYQSQMARLTQAICEEFPPETRVTRPCGGHVLWLELPKEFDSMVLYQEALQHKISIAPGTIFSPSGGYQNCLRLHGGLPWSDTIAEAMKILGMLSKKQLARKILAK</sequence>
<dbReference type="AlphaFoldDB" id="A0A8J7B8C4"/>
<dbReference type="InterPro" id="IPR036390">
    <property type="entry name" value="WH_DNA-bd_sf"/>
</dbReference>
<comment type="caution">
    <text evidence="9">The sequence shown here is derived from an EMBL/GenBank/DDBJ whole genome shotgun (WGS) entry which is preliminary data.</text>
</comment>
<keyword evidence="3" id="KW-0808">Transferase</keyword>
<dbReference type="Gene3D" id="3.90.1150.10">
    <property type="entry name" value="Aspartate Aminotransferase, domain 1"/>
    <property type="match status" value="1"/>
</dbReference>
<comment type="similarity">
    <text evidence="1">In the C-terminal section; belongs to the class-I pyridoxal-phosphate-dependent aminotransferase family.</text>
</comment>
<dbReference type="Gene3D" id="3.40.640.10">
    <property type="entry name" value="Type I PLP-dependent aspartate aminotransferase-like (Major domain)"/>
    <property type="match status" value="1"/>
</dbReference>
<dbReference type="GO" id="GO:0003700">
    <property type="term" value="F:DNA-binding transcription factor activity"/>
    <property type="evidence" value="ECO:0007669"/>
    <property type="project" value="InterPro"/>
</dbReference>
<name>A0A8J7B8C4_9CYAN</name>
<dbReference type="InterPro" id="IPR036388">
    <property type="entry name" value="WH-like_DNA-bd_sf"/>
</dbReference>
<proteinExistence type="inferred from homology"/>
<accession>A0A8J7B8C4</accession>
<evidence type="ECO:0000256" key="3">
    <source>
        <dbReference type="ARBA" id="ARBA00022679"/>
    </source>
</evidence>
<dbReference type="GO" id="GO:0008483">
    <property type="term" value="F:transaminase activity"/>
    <property type="evidence" value="ECO:0007669"/>
    <property type="project" value="UniProtKB-KW"/>
</dbReference>
<dbReference type="InterPro" id="IPR051446">
    <property type="entry name" value="HTH_trans_reg/aminotransferase"/>
</dbReference>
<dbReference type="GO" id="GO:0003677">
    <property type="term" value="F:DNA binding"/>
    <property type="evidence" value="ECO:0007669"/>
    <property type="project" value="UniProtKB-KW"/>
</dbReference>
<dbReference type="InterPro" id="IPR015424">
    <property type="entry name" value="PyrdxlP-dep_Trfase"/>
</dbReference>
<dbReference type="Proteomes" id="UP000654482">
    <property type="component" value="Unassembled WGS sequence"/>
</dbReference>
<keyword evidence="6" id="KW-0238">DNA-binding</keyword>
<dbReference type="InterPro" id="IPR004839">
    <property type="entry name" value="Aminotransferase_I/II_large"/>
</dbReference>
<dbReference type="SUPFAM" id="SSF46785">
    <property type="entry name" value="Winged helix' DNA-binding domain"/>
    <property type="match status" value="1"/>
</dbReference>
<dbReference type="Pfam" id="PF00155">
    <property type="entry name" value="Aminotran_1_2"/>
    <property type="match status" value="1"/>
</dbReference>
<dbReference type="InterPro" id="IPR015422">
    <property type="entry name" value="PyrdxlP-dep_Trfase_small"/>
</dbReference>
<dbReference type="SUPFAM" id="SSF53383">
    <property type="entry name" value="PLP-dependent transferases"/>
    <property type="match status" value="1"/>
</dbReference>
<reference evidence="9" key="1">
    <citation type="submission" date="2020-10" db="EMBL/GenBank/DDBJ databases">
        <authorList>
            <person name="Castelo-Branco R."/>
            <person name="Eusebio N."/>
            <person name="Adriana R."/>
            <person name="Vieira A."/>
            <person name="Brugerolle De Fraissinette N."/>
            <person name="Rezende De Castro R."/>
            <person name="Schneider M.P."/>
            <person name="Vasconcelos V."/>
            <person name="Leao P.N."/>
        </authorList>
    </citation>
    <scope>NUCLEOTIDE SEQUENCE</scope>
    <source>
        <strain evidence="9">LEGE 07157</strain>
    </source>
</reference>
<organism evidence="9 10">
    <name type="scientific">Lusitaniella coriacea LEGE 07157</name>
    <dbReference type="NCBI Taxonomy" id="945747"/>
    <lineage>
        <taxon>Bacteria</taxon>
        <taxon>Bacillati</taxon>
        <taxon>Cyanobacteriota</taxon>
        <taxon>Cyanophyceae</taxon>
        <taxon>Spirulinales</taxon>
        <taxon>Lusitaniellaceae</taxon>
        <taxon>Lusitaniella</taxon>
    </lineage>
</organism>
<keyword evidence="7" id="KW-0804">Transcription</keyword>
<dbReference type="PANTHER" id="PTHR46577:SF2">
    <property type="entry name" value="TRANSCRIPTIONAL REGULATORY PROTEIN"/>
    <property type="match status" value="1"/>
</dbReference>
<evidence type="ECO:0000256" key="2">
    <source>
        <dbReference type="ARBA" id="ARBA00022576"/>
    </source>
</evidence>
<keyword evidence="2 9" id="KW-0032">Aminotransferase</keyword>
<evidence type="ECO:0000256" key="7">
    <source>
        <dbReference type="ARBA" id="ARBA00023163"/>
    </source>
</evidence>
<keyword evidence="10" id="KW-1185">Reference proteome</keyword>
<dbReference type="CDD" id="cd07377">
    <property type="entry name" value="WHTH_GntR"/>
    <property type="match status" value="1"/>
</dbReference>
<dbReference type="InterPro" id="IPR015421">
    <property type="entry name" value="PyrdxlP-dep_Trfase_major"/>
</dbReference>
<dbReference type="Gene3D" id="1.10.10.10">
    <property type="entry name" value="Winged helix-like DNA-binding domain superfamily/Winged helix DNA-binding domain"/>
    <property type="match status" value="1"/>
</dbReference>
<gene>
    <name evidence="9" type="ORF">IQ249_00380</name>
</gene>
<evidence type="ECO:0000313" key="10">
    <source>
        <dbReference type="Proteomes" id="UP000654482"/>
    </source>
</evidence>
<dbReference type="RefSeq" id="WP_194027427.1">
    <property type="nucleotide sequence ID" value="NZ_JADEWZ010000001.1"/>
</dbReference>
<dbReference type="PROSITE" id="PS50949">
    <property type="entry name" value="HTH_GNTR"/>
    <property type="match status" value="1"/>
</dbReference>
<evidence type="ECO:0000256" key="4">
    <source>
        <dbReference type="ARBA" id="ARBA00022898"/>
    </source>
</evidence>
<dbReference type="FunFam" id="3.40.640.10:FF:000023">
    <property type="entry name" value="Transcriptional regulator, GntR family"/>
    <property type="match status" value="1"/>
</dbReference>
<keyword evidence="5" id="KW-0805">Transcription regulation</keyword>
<dbReference type="GO" id="GO:0030170">
    <property type="term" value="F:pyridoxal phosphate binding"/>
    <property type="evidence" value="ECO:0007669"/>
    <property type="project" value="InterPro"/>
</dbReference>
<dbReference type="Pfam" id="PF00392">
    <property type="entry name" value="GntR"/>
    <property type="match status" value="1"/>
</dbReference>
<evidence type="ECO:0000256" key="1">
    <source>
        <dbReference type="ARBA" id="ARBA00005384"/>
    </source>
</evidence>
<dbReference type="InterPro" id="IPR000524">
    <property type="entry name" value="Tscrpt_reg_HTH_GntR"/>
</dbReference>
<dbReference type="CDD" id="cd00609">
    <property type="entry name" value="AAT_like"/>
    <property type="match status" value="1"/>
</dbReference>
<dbReference type="SMART" id="SM00345">
    <property type="entry name" value="HTH_GNTR"/>
    <property type="match status" value="1"/>
</dbReference>
<evidence type="ECO:0000259" key="8">
    <source>
        <dbReference type="PROSITE" id="PS50949"/>
    </source>
</evidence>
<protein>
    <submittedName>
        <fullName evidence="9">PLP-dependent aminotransferase family protein</fullName>
    </submittedName>
</protein>
<feature type="domain" description="HTH gntR-type" evidence="8">
    <location>
        <begin position="12"/>
        <end position="80"/>
    </location>
</feature>